<keyword evidence="4" id="KW-1185">Reference proteome</keyword>
<dbReference type="RefSeq" id="WP_323438986.1">
    <property type="nucleotide sequence ID" value="NZ_JAYFUH010000234.1"/>
</dbReference>
<gene>
    <name evidence="3" type="ORF">VA603_12025</name>
</gene>
<protein>
    <recommendedName>
        <fullName evidence="5">Transmembrane protein</fullName>
    </recommendedName>
</protein>
<evidence type="ECO:0000256" key="1">
    <source>
        <dbReference type="SAM" id="MobiDB-lite"/>
    </source>
</evidence>
<dbReference type="EMBL" id="JAYFUH010000234">
    <property type="protein sequence ID" value="MEA5668266.1"/>
    <property type="molecule type" value="Genomic_DNA"/>
</dbReference>
<keyword evidence="2" id="KW-0472">Membrane</keyword>
<evidence type="ECO:0008006" key="5">
    <source>
        <dbReference type="Google" id="ProtNLM"/>
    </source>
</evidence>
<feature type="transmembrane region" description="Helical" evidence="2">
    <location>
        <begin position="107"/>
        <end position="129"/>
    </location>
</feature>
<feature type="transmembrane region" description="Helical" evidence="2">
    <location>
        <begin position="29"/>
        <end position="47"/>
    </location>
</feature>
<evidence type="ECO:0000313" key="3">
    <source>
        <dbReference type="EMBL" id="MEA5668266.1"/>
    </source>
</evidence>
<proteinExistence type="predicted"/>
<comment type="caution">
    <text evidence="3">The sequence shown here is derived from an EMBL/GenBank/DDBJ whole genome shotgun (WGS) entry which is preliminary data.</text>
</comment>
<dbReference type="Proteomes" id="UP001301653">
    <property type="component" value="Unassembled WGS sequence"/>
</dbReference>
<feature type="transmembrane region" description="Helical" evidence="2">
    <location>
        <begin position="67"/>
        <end position="95"/>
    </location>
</feature>
<keyword evidence="2" id="KW-1133">Transmembrane helix</keyword>
<sequence length="131" mass="13726">MSARCRPMTDVSPSPAAARPPRGTFLKRSLAWLLTAIALIGIPLWVGSQSRADTAAQVAERGWACGMSVLGLFLFGLMLAALLSLASLLLGGLAYRATPYPRSGWRLAELLVFSLPLLAGLAVVVAMFAGG</sequence>
<evidence type="ECO:0000313" key="4">
    <source>
        <dbReference type="Proteomes" id="UP001301653"/>
    </source>
</evidence>
<name>A0ABU5V4M7_9GAMM</name>
<feature type="region of interest" description="Disordered" evidence="1">
    <location>
        <begin position="1"/>
        <end position="20"/>
    </location>
</feature>
<organism evidence="3 4">
    <name type="scientific">Stenotrophomonas capsici</name>
    <dbReference type="NCBI Taxonomy" id="3110230"/>
    <lineage>
        <taxon>Bacteria</taxon>
        <taxon>Pseudomonadati</taxon>
        <taxon>Pseudomonadota</taxon>
        <taxon>Gammaproteobacteria</taxon>
        <taxon>Lysobacterales</taxon>
        <taxon>Lysobacteraceae</taxon>
        <taxon>Stenotrophomonas</taxon>
    </lineage>
</organism>
<evidence type="ECO:0000256" key="2">
    <source>
        <dbReference type="SAM" id="Phobius"/>
    </source>
</evidence>
<reference evidence="3 4" key="1">
    <citation type="submission" date="2023-12" db="EMBL/GenBank/DDBJ databases">
        <title>Stenotrophomonas guangdongensis sp. nov., isolated from wilted pepper plants (Capsicum annuum).</title>
        <authorList>
            <person name="Qiu M."/>
            <person name="Li Y."/>
            <person name="Liu Q."/>
            <person name="Zhang X."/>
            <person name="Huang Y."/>
            <person name="Guo R."/>
            <person name="Hu M."/>
            <person name="Zhou J."/>
            <person name="Zhou X."/>
        </authorList>
    </citation>
    <scope>NUCLEOTIDE SEQUENCE [LARGE SCALE GENOMIC DNA]</scope>
    <source>
        <strain evidence="3 4">MH1</strain>
    </source>
</reference>
<accession>A0ABU5V4M7</accession>
<keyword evidence="2" id="KW-0812">Transmembrane</keyword>